<keyword evidence="2" id="KW-0378">Hydrolase</keyword>
<keyword evidence="3" id="KW-1185">Reference proteome</keyword>
<dbReference type="Proteomes" id="UP000322791">
    <property type="component" value="Unassembled WGS sequence"/>
</dbReference>
<dbReference type="Pfam" id="PF14206">
    <property type="entry name" value="Cys_rich_CPCC"/>
    <property type="match status" value="1"/>
</dbReference>
<evidence type="ECO:0000313" key="3">
    <source>
        <dbReference type="Proteomes" id="UP000322791"/>
    </source>
</evidence>
<dbReference type="InterPro" id="IPR025983">
    <property type="entry name" value="Cys_rich_CPCC"/>
</dbReference>
<dbReference type="EMBL" id="VTHL01000015">
    <property type="protein sequence ID" value="TYZ07842.1"/>
    <property type="molecule type" value="Genomic_DNA"/>
</dbReference>
<proteinExistence type="predicted"/>
<dbReference type="AlphaFoldDB" id="A0A5D6UYS4"/>
<feature type="domain" description="Cysteine-rich CPCC" evidence="1">
    <location>
        <begin position="5"/>
        <end position="66"/>
    </location>
</feature>
<evidence type="ECO:0000313" key="2">
    <source>
        <dbReference type="EMBL" id="TYZ07842.1"/>
    </source>
</evidence>
<gene>
    <name evidence="2" type="ORF">FY528_14185</name>
</gene>
<protein>
    <submittedName>
        <fullName evidence="2">Hydrolase</fullName>
    </submittedName>
</protein>
<dbReference type="GO" id="GO:0016787">
    <property type="term" value="F:hydrolase activity"/>
    <property type="evidence" value="ECO:0007669"/>
    <property type="project" value="UniProtKB-KW"/>
</dbReference>
<name>A0A5D6UYS4_9BACT</name>
<organism evidence="2 3">
    <name type="scientific">Hymenobacter lutimineralis</name>
    <dbReference type="NCBI Taxonomy" id="2606448"/>
    <lineage>
        <taxon>Bacteria</taxon>
        <taxon>Pseudomonadati</taxon>
        <taxon>Bacteroidota</taxon>
        <taxon>Cytophagia</taxon>
        <taxon>Cytophagales</taxon>
        <taxon>Hymenobacteraceae</taxon>
        <taxon>Hymenobacter</taxon>
    </lineage>
</organism>
<sequence>MSEGTTGTYEICPVCFWEDDWYQLEHPLDGGGPNRVGLIESRRNFQEFGAMEREFLRFVRQPKPEELPDA</sequence>
<reference evidence="2 3" key="1">
    <citation type="submission" date="2019-08" db="EMBL/GenBank/DDBJ databases">
        <authorList>
            <person name="Seo M.-J."/>
        </authorList>
    </citation>
    <scope>NUCLEOTIDE SEQUENCE [LARGE SCALE GENOMIC DNA]</scope>
    <source>
        <strain evidence="2 3">KIGAM108</strain>
    </source>
</reference>
<evidence type="ECO:0000259" key="1">
    <source>
        <dbReference type="Pfam" id="PF14206"/>
    </source>
</evidence>
<comment type="caution">
    <text evidence="2">The sequence shown here is derived from an EMBL/GenBank/DDBJ whole genome shotgun (WGS) entry which is preliminary data.</text>
</comment>
<accession>A0A5D6UYS4</accession>